<gene>
    <name evidence="2" type="ORF">K505DRAFT_325088</name>
</gene>
<dbReference type="EMBL" id="MU001908">
    <property type="protein sequence ID" value="KAF2793946.1"/>
    <property type="molecule type" value="Genomic_DNA"/>
</dbReference>
<feature type="region of interest" description="Disordered" evidence="1">
    <location>
        <begin position="1"/>
        <end position="36"/>
    </location>
</feature>
<name>A0A6A6XBX5_9PLEO</name>
<organism evidence="2 3">
    <name type="scientific">Melanomma pulvis-pyrius CBS 109.77</name>
    <dbReference type="NCBI Taxonomy" id="1314802"/>
    <lineage>
        <taxon>Eukaryota</taxon>
        <taxon>Fungi</taxon>
        <taxon>Dikarya</taxon>
        <taxon>Ascomycota</taxon>
        <taxon>Pezizomycotina</taxon>
        <taxon>Dothideomycetes</taxon>
        <taxon>Pleosporomycetidae</taxon>
        <taxon>Pleosporales</taxon>
        <taxon>Melanommataceae</taxon>
        <taxon>Melanomma</taxon>
    </lineage>
</organism>
<evidence type="ECO:0000256" key="1">
    <source>
        <dbReference type="SAM" id="MobiDB-lite"/>
    </source>
</evidence>
<evidence type="ECO:0000313" key="2">
    <source>
        <dbReference type="EMBL" id="KAF2793946.1"/>
    </source>
</evidence>
<dbReference type="AlphaFoldDB" id="A0A6A6XBX5"/>
<keyword evidence="3" id="KW-1185">Reference proteome</keyword>
<accession>A0A6A6XBX5</accession>
<evidence type="ECO:0000313" key="3">
    <source>
        <dbReference type="Proteomes" id="UP000799757"/>
    </source>
</evidence>
<protein>
    <submittedName>
        <fullName evidence="2">Uncharacterized protein</fullName>
    </submittedName>
</protein>
<reference evidence="2" key="1">
    <citation type="journal article" date="2020" name="Stud. Mycol.">
        <title>101 Dothideomycetes genomes: a test case for predicting lifestyles and emergence of pathogens.</title>
        <authorList>
            <person name="Haridas S."/>
            <person name="Albert R."/>
            <person name="Binder M."/>
            <person name="Bloem J."/>
            <person name="Labutti K."/>
            <person name="Salamov A."/>
            <person name="Andreopoulos B."/>
            <person name="Baker S."/>
            <person name="Barry K."/>
            <person name="Bills G."/>
            <person name="Bluhm B."/>
            <person name="Cannon C."/>
            <person name="Castanera R."/>
            <person name="Culley D."/>
            <person name="Daum C."/>
            <person name="Ezra D."/>
            <person name="Gonzalez J."/>
            <person name="Henrissat B."/>
            <person name="Kuo A."/>
            <person name="Liang C."/>
            <person name="Lipzen A."/>
            <person name="Lutzoni F."/>
            <person name="Magnuson J."/>
            <person name="Mondo S."/>
            <person name="Nolan M."/>
            <person name="Ohm R."/>
            <person name="Pangilinan J."/>
            <person name="Park H.-J."/>
            <person name="Ramirez L."/>
            <person name="Alfaro M."/>
            <person name="Sun H."/>
            <person name="Tritt A."/>
            <person name="Yoshinaga Y."/>
            <person name="Zwiers L.-H."/>
            <person name="Turgeon B."/>
            <person name="Goodwin S."/>
            <person name="Spatafora J."/>
            <person name="Crous P."/>
            <person name="Grigoriev I."/>
        </authorList>
    </citation>
    <scope>NUCLEOTIDE SEQUENCE</scope>
    <source>
        <strain evidence="2">CBS 109.77</strain>
    </source>
</reference>
<dbReference type="Proteomes" id="UP000799757">
    <property type="component" value="Unassembled WGS sequence"/>
</dbReference>
<proteinExistence type="predicted"/>
<sequence>MSVDAARKHPLRKQRRTNPQPESTCGAGGLRNDDPALKSRCAYALRNEPYLQ</sequence>